<dbReference type="EMBL" id="CP018180">
    <property type="protein sequence ID" value="AUJ31380.1"/>
    <property type="molecule type" value="Genomic_DNA"/>
</dbReference>
<dbReference type="InterPro" id="IPR011545">
    <property type="entry name" value="DEAD/DEAH_box_helicase_dom"/>
</dbReference>
<dbReference type="CDD" id="cd00268">
    <property type="entry name" value="DEADc"/>
    <property type="match status" value="1"/>
</dbReference>
<evidence type="ECO:0000259" key="7">
    <source>
        <dbReference type="PROSITE" id="PS51192"/>
    </source>
</evidence>
<feature type="domain" description="Helicase C-terminal" evidence="8">
    <location>
        <begin position="222"/>
        <end position="365"/>
    </location>
</feature>
<dbReference type="GO" id="GO:0005829">
    <property type="term" value="C:cytosol"/>
    <property type="evidence" value="ECO:0007669"/>
    <property type="project" value="TreeGrafter"/>
</dbReference>
<gene>
    <name evidence="9" type="ORF">BSQ50_01640</name>
</gene>
<evidence type="ECO:0000256" key="1">
    <source>
        <dbReference type="ARBA" id="ARBA00022741"/>
    </source>
</evidence>
<keyword evidence="2" id="KW-0378">Hydrolase</keyword>
<dbReference type="InterPro" id="IPR001650">
    <property type="entry name" value="Helicase_C-like"/>
</dbReference>
<keyword evidence="10" id="KW-1185">Reference proteome</keyword>
<evidence type="ECO:0000256" key="4">
    <source>
        <dbReference type="ARBA" id="ARBA00022840"/>
    </source>
</evidence>
<dbReference type="InterPro" id="IPR050079">
    <property type="entry name" value="DEAD_box_RNA_helicase"/>
</dbReference>
<evidence type="ECO:0000256" key="2">
    <source>
        <dbReference type="ARBA" id="ARBA00022801"/>
    </source>
</evidence>
<dbReference type="PANTHER" id="PTHR47959">
    <property type="entry name" value="ATP-DEPENDENT RNA HELICASE RHLE-RELATED"/>
    <property type="match status" value="1"/>
</dbReference>
<evidence type="ECO:0000256" key="5">
    <source>
        <dbReference type="ARBA" id="ARBA00038437"/>
    </source>
</evidence>
<comment type="similarity">
    <text evidence="5">Belongs to the DEAD box helicase family.</text>
</comment>
<dbReference type="SUPFAM" id="SSF52540">
    <property type="entry name" value="P-loop containing nucleoside triphosphate hydrolases"/>
    <property type="match status" value="1"/>
</dbReference>
<accession>A0A3S6QTU3</accession>
<dbReference type="Proteomes" id="UP000324497">
    <property type="component" value="Chromosome"/>
</dbReference>
<proteinExistence type="inferred from homology"/>
<dbReference type="RefSeq" id="WP_148126248.1">
    <property type="nucleotide sequence ID" value="NZ_CP018180.1"/>
</dbReference>
<dbReference type="GO" id="GO:0003724">
    <property type="term" value="F:RNA helicase activity"/>
    <property type="evidence" value="ECO:0007669"/>
    <property type="project" value="TreeGrafter"/>
</dbReference>
<dbReference type="PROSITE" id="PS51194">
    <property type="entry name" value="HELICASE_CTER"/>
    <property type="match status" value="1"/>
</dbReference>
<evidence type="ECO:0000313" key="9">
    <source>
        <dbReference type="EMBL" id="AUJ31380.1"/>
    </source>
</evidence>
<dbReference type="Pfam" id="PF00270">
    <property type="entry name" value="DEAD"/>
    <property type="match status" value="1"/>
</dbReference>
<dbReference type="InterPro" id="IPR044742">
    <property type="entry name" value="DEAD/DEAH_RhlB"/>
</dbReference>
<organism evidence="9 10">
    <name type="scientific">Liquorilactobacillus nagelii</name>
    <dbReference type="NCBI Taxonomy" id="82688"/>
    <lineage>
        <taxon>Bacteria</taxon>
        <taxon>Bacillati</taxon>
        <taxon>Bacillota</taxon>
        <taxon>Bacilli</taxon>
        <taxon>Lactobacillales</taxon>
        <taxon>Lactobacillaceae</taxon>
        <taxon>Liquorilactobacillus</taxon>
    </lineage>
</organism>
<keyword evidence="3 9" id="KW-0347">Helicase</keyword>
<dbReference type="InterPro" id="IPR014001">
    <property type="entry name" value="Helicase_ATP-bd"/>
</dbReference>
<name>A0A3S6QTU3_9LACO</name>
<evidence type="ECO:0000313" key="10">
    <source>
        <dbReference type="Proteomes" id="UP000324497"/>
    </source>
</evidence>
<dbReference type="PANTHER" id="PTHR47959:SF1">
    <property type="entry name" value="ATP-DEPENDENT RNA HELICASE DBPA"/>
    <property type="match status" value="1"/>
</dbReference>
<dbReference type="CDD" id="cd18787">
    <property type="entry name" value="SF2_C_DEAD"/>
    <property type="match status" value="1"/>
</dbReference>
<dbReference type="Pfam" id="PF00271">
    <property type="entry name" value="Helicase_C"/>
    <property type="match status" value="1"/>
</dbReference>
<dbReference type="AlphaFoldDB" id="A0A3S6QTU3"/>
<feature type="domain" description="Helicase ATP-binding" evidence="7">
    <location>
        <begin position="24"/>
        <end position="195"/>
    </location>
</feature>
<keyword evidence="4" id="KW-0067">ATP-binding</keyword>
<dbReference type="SMART" id="SM00490">
    <property type="entry name" value="HELICc"/>
    <property type="match status" value="1"/>
</dbReference>
<evidence type="ECO:0000259" key="8">
    <source>
        <dbReference type="PROSITE" id="PS51194"/>
    </source>
</evidence>
<evidence type="ECO:0000256" key="3">
    <source>
        <dbReference type="ARBA" id="ARBA00022806"/>
    </source>
</evidence>
<dbReference type="GO" id="GO:0016787">
    <property type="term" value="F:hydrolase activity"/>
    <property type="evidence" value="ECO:0007669"/>
    <property type="project" value="UniProtKB-KW"/>
</dbReference>
<dbReference type="PROSITE" id="PS51192">
    <property type="entry name" value="HELICASE_ATP_BIND_1"/>
    <property type="match status" value="1"/>
</dbReference>
<dbReference type="GO" id="GO:0003676">
    <property type="term" value="F:nucleic acid binding"/>
    <property type="evidence" value="ECO:0007669"/>
    <property type="project" value="InterPro"/>
</dbReference>
<dbReference type="GO" id="GO:0005524">
    <property type="term" value="F:ATP binding"/>
    <property type="evidence" value="ECO:0007669"/>
    <property type="project" value="UniProtKB-KW"/>
</dbReference>
<dbReference type="KEGG" id="lng:BSQ50_01640"/>
<dbReference type="Gene3D" id="3.40.50.300">
    <property type="entry name" value="P-loop containing nucleotide triphosphate hydrolases"/>
    <property type="match status" value="2"/>
</dbReference>
<feature type="region of interest" description="Disordered" evidence="6">
    <location>
        <begin position="370"/>
        <end position="424"/>
    </location>
</feature>
<dbReference type="InterPro" id="IPR027417">
    <property type="entry name" value="P-loop_NTPase"/>
</dbReference>
<sequence length="424" mass="47960">MEELVAVTTQLGFSEPTLIQKKVYQFLKAGKNVLGLAPTGSGKTLAYVLPLLQITQNKAGTQLLVVTPSQELTAQVTQVIRECLQQLKLTLIVTPLGGGANVKRQQEKLKKHPEIVVGTPGRLLELAKNKKLKLHQLRTVVFDEADALLTEQTMNDCRELLGHAPSQLQLAFFSATDGSVLHELPHWFGQAVERFDVRQEDQTQGKVTHWFLISPTRKRYDLLRKFGRQTQFQGLVFINQLAEIQEVAERLRHDQIDFAILDSQQRQTQRQQAVKQFAAGKYPLLITTEVAARGLDLPQLPTVINYDLPTTLTAYIHRVGRTGRMGQSGQVINLGNERSFRSLKQLVKPAGYNIKEAILSYGEVVERKNFEQENTEKRSPAQSLSKHTKRFKQKVVSEKKSPKKHSKKRLRNQKNKGLHTKKTS</sequence>
<feature type="compositionally biased region" description="Basic residues" evidence="6">
    <location>
        <begin position="401"/>
        <end position="424"/>
    </location>
</feature>
<reference evidence="9 10" key="1">
    <citation type="submission" date="2016-11" db="EMBL/GenBank/DDBJ databases">
        <title>Interaction between Lactobacillus species and yeast in water kefir.</title>
        <authorList>
            <person name="Behr J."/>
            <person name="Xu D."/>
            <person name="Vogel R.F."/>
        </authorList>
    </citation>
    <scope>NUCLEOTIDE SEQUENCE [LARGE SCALE GENOMIC DNA]</scope>
    <source>
        <strain evidence="9 10">TMW 1.1827</strain>
    </source>
</reference>
<feature type="compositionally biased region" description="Basic and acidic residues" evidence="6">
    <location>
        <begin position="370"/>
        <end position="379"/>
    </location>
</feature>
<keyword evidence="1" id="KW-0547">Nucleotide-binding</keyword>
<evidence type="ECO:0000256" key="6">
    <source>
        <dbReference type="SAM" id="MobiDB-lite"/>
    </source>
</evidence>
<dbReference type="SMART" id="SM00487">
    <property type="entry name" value="DEXDc"/>
    <property type="match status" value="1"/>
</dbReference>
<protein>
    <submittedName>
        <fullName evidence="9">Helicase</fullName>
    </submittedName>
</protein>